<keyword evidence="2" id="KW-1185">Reference proteome</keyword>
<organism evidence="1 2">
    <name type="scientific">Diphasiastrum complanatum</name>
    <name type="common">Issler's clubmoss</name>
    <name type="synonym">Lycopodium complanatum</name>
    <dbReference type="NCBI Taxonomy" id="34168"/>
    <lineage>
        <taxon>Eukaryota</taxon>
        <taxon>Viridiplantae</taxon>
        <taxon>Streptophyta</taxon>
        <taxon>Embryophyta</taxon>
        <taxon>Tracheophyta</taxon>
        <taxon>Lycopodiopsida</taxon>
        <taxon>Lycopodiales</taxon>
        <taxon>Lycopodiaceae</taxon>
        <taxon>Lycopodioideae</taxon>
        <taxon>Diphasiastrum</taxon>
    </lineage>
</organism>
<accession>A0ACC2D2A5</accession>
<sequence length="1143" mass="128072">MPEVNLQDVLVAPSKAFCEPQSYNDDWEFIEIDPTGQYGRYDEILGKGAFKVVYKGFDELNGIEVAWNQVKVKDVIQGAEDLERLYSEINILKTLKHKNIIKLYSSWVDNRTDSINFITEIFTSGTLRQYRKKHKHVEMKAIKSWARQILRGLLYLHSHDPPIIHRDLKCDNIFVNGNQGEVKIGDLGLATILQQANAAHSVIGTPEFMAPELYEEEYNELVDIYSFGMCVLEMVTSEYPYSECANAAQIYKKVTSGKKPAALQKIKDPEVRDFVDKCLAAASERLPARELLMDSFLRRDMDSEIFGLQTRSLQYKTNEMDELSKYVKDRSRSVAFEEGAGLKKMLSSTPGVNDERSFLVPKSVYLLSGNAMKRDEENQSLSTSKDSSKISSSLSVGDECPPKSRDFMVKGKRREDDTVYLRLRISNHEGNFRNIHFLFDVEADTALCVASEMVAELDLSDQDVTTIAEMIDAEILSLVPDWKPGAAFDESLAVDSENSSDQALDYDASPSTADTMTIDVSQGPLLEPQPIGSTPCSSTLKVQPADPDATSCNESTTTFGRFEEVPYTSSGYSDYSCGSDSSSVIDLSDTNVVEDHEDLESLLSYPTTPKSCYAGVSYGLQVDHFPYPLSCTFNLQAPNCLDVATKLASFDDQLELEKVASGIVHTDKSLEEILLNSEYAQKAVIGEEVGLSEKLSTSDPTRNLCHTDLQIDEVEKELDFEDKEENYAIHEMRSLIMTQEQELRDLHQKHESAFVEARKRQWHRTNGNLMSPLRIDPDGGQDAAQLVSFRAFDALQRESINTFASGDSCSMAGKDMLDVEDISTAHSIYEKQIHTLTENSKSLPFDSIEFELLASPLSTRHIAGPPISPEISEFLGNQHPQVKDSYKDCALNSKDQTYNNGPPLEKSRIRTDIEFSKEENLLSEPLSHMQQKELDTDGLLSFRSTMNRHLAKEGIFDVCDKDLSSSDNHHTKTEAELSEKQGSTDIQISRNTDTYKSQHPMLDASISIVDSLYSLQEYSDTDKSNSRMHRRFDSLPYRKDGGSNRLNLESPKSNSPSLASSPSRASFKMESSEIAASEQRRKEQLQKSIAELEARTLQGLHSSKPVYLVSISKRFTGGSLQVGKPVPALAQARQQIRIEEKKT</sequence>
<proteinExistence type="predicted"/>
<name>A0ACC2D2A5_DIPCM</name>
<gene>
    <name evidence="1" type="ORF">O6H91_07G011900</name>
</gene>
<dbReference type="Proteomes" id="UP001162992">
    <property type="component" value="Chromosome 7"/>
</dbReference>
<dbReference type="EMBL" id="CM055098">
    <property type="protein sequence ID" value="KAJ7548430.1"/>
    <property type="molecule type" value="Genomic_DNA"/>
</dbReference>
<comment type="caution">
    <text evidence="1">The sequence shown here is derived from an EMBL/GenBank/DDBJ whole genome shotgun (WGS) entry which is preliminary data.</text>
</comment>
<protein>
    <submittedName>
        <fullName evidence="1">Uncharacterized protein</fullName>
    </submittedName>
</protein>
<evidence type="ECO:0000313" key="1">
    <source>
        <dbReference type="EMBL" id="KAJ7548430.1"/>
    </source>
</evidence>
<reference evidence="2" key="1">
    <citation type="journal article" date="2024" name="Proc. Natl. Acad. Sci. U.S.A.">
        <title>Extraordinary preservation of gene collinearity over three hundred million years revealed in homosporous lycophytes.</title>
        <authorList>
            <person name="Li C."/>
            <person name="Wickell D."/>
            <person name="Kuo L.Y."/>
            <person name="Chen X."/>
            <person name="Nie B."/>
            <person name="Liao X."/>
            <person name="Peng D."/>
            <person name="Ji J."/>
            <person name="Jenkins J."/>
            <person name="Williams M."/>
            <person name="Shu S."/>
            <person name="Plott C."/>
            <person name="Barry K."/>
            <person name="Rajasekar S."/>
            <person name="Grimwood J."/>
            <person name="Han X."/>
            <person name="Sun S."/>
            <person name="Hou Z."/>
            <person name="He W."/>
            <person name="Dai G."/>
            <person name="Sun C."/>
            <person name="Schmutz J."/>
            <person name="Leebens-Mack J.H."/>
            <person name="Li F.W."/>
            <person name="Wang L."/>
        </authorList>
    </citation>
    <scope>NUCLEOTIDE SEQUENCE [LARGE SCALE GENOMIC DNA]</scope>
    <source>
        <strain evidence="2">cv. PW_Plant_1</strain>
    </source>
</reference>
<evidence type="ECO:0000313" key="2">
    <source>
        <dbReference type="Proteomes" id="UP001162992"/>
    </source>
</evidence>